<evidence type="ECO:0000256" key="1">
    <source>
        <dbReference type="SAM" id="MobiDB-lite"/>
    </source>
</evidence>
<comment type="caution">
    <text evidence="2">The sequence shown here is derived from an EMBL/GenBank/DDBJ whole genome shotgun (WGS) entry which is preliminary data.</text>
</comment>
<organism evidence="2 3">
    <name type="scientific">Friedmanniomyces endolithicus</name>
    <dbReference type="NCBI Taxonomy" id="329885"/>
    <lineage>
        <taxon>Eukaryota</taxon>
        <taxon>Fungi</taxon>
        <taxon>Dikarya</taxon>
        <taxon>Ascomycota</taxon>
        <taxon>Pezizomycotina</taxon>
        <taxon>Dothideomycetes</taxon>
        <taxon>Dothideomycetidae</taxon>
        <taxon>Mycosphaerellales</taxon>
        <taxon>Teratosphaeriaceae</taxon>
        <taxon>Friedmanniomyces</taxon>
    </lineage>
</organism>
<feature type="compositionally biased region" description="Polar residues" evidence="1">
    <location>
        <begin position="16"/>
        <end position="25"/>
    </location>
</feature>
<dbReference type="Proteomes" id="UP000310066">
    <property type="component" value="Unassembled WGS sequence"/>
</dbReference>
<evidence type="ECO:0000313" key="3">
    <source>
        <dbReference type="Proteomes" id="UP000310066"/>
    </source>
</evidence>
<dbReference type="EMBL" id="NAJP01000032">
    <property type="protein sequence ID" value="TKA40645.1"/>
    <property type="molecule type" value="Genomic_DNA"/>
</dbReference>
<feature type="compositionally biased region" description="Basic and acidic residues" evidence="1">
    <location>
        <begin position="1"/>
        <end position="15"/>
    </location>
</feature>
<accession>A0A4U0UZC7</accession>
<dbReference type="AlphaFoldDB" id="A0A4U0UZC7"/>
<name>A0A4U0UZC7_9PEZI</name>
<evidence type="ECO:0008006" key="4">
    <source>
        <dbReference type="Google" id="ProtNLM"/>
    </source>
</evidence>
<evidence type="ECO:0000313" key="2">
    <source>
        <dbReference type="EMBL" id="TKA40645.1"/>
    </source>
</evidence>
<protein>
    <recommendedName>
        <fullName evidence="4">F-box domain-containing protein</fullName>
    </recommendedName>
</protein>
<sequence length="251" mass="28339">MGHNAMDETSAKETTAKSSPNGIDHTTNMPDEILVKILAYAITPTTICHPFGHQSTNRYRRYLQSTADLAACERFHRLAQDAYSTHQLFAVTFESNCHICIKARPLEDNTGYLRNDFRFTAGTSDDQLKYYKLITRLRLEIEVAGDAVLEVVGTHMGSMLQKCEKLAHVEVLLTLPRCCEVQESALEMESRARVFTELFEIINGHLDSIREQSGRQIKVKTICCSCKEKVSVDGWVISCSSEKEASVDWRV</sequence>
<gene>
    <name evidence="2" type="ORF">B0A54_09106</name>
</gene>
<feature type="region of interest" description="Disordered" evidence="1">
    <location>
        <begin position="1"/>
        <end position="25"/>
    </location>
</feature>
<reference evidence="2 3" key="1">
    <citation type="submission" date="2017-03" db="EMBL/GenBank/DDBJ databases">
        <title>Genomes of endolithic fungi from Antarctica.</title>
        <authorList>
            <person name="Coleine C."/>
            <person name="Masonjones S."/>
            <person name="Stajich J.E."/>
        </authorList>
    </citation>
    <scope>NUCLEOTIDE SEQUENCE [LARGE SCALE GENOMIC DNA]</scope>
    <source>
        <strain evidence="2 3">CCFEE 5311</strain>
    </source>
</reference>
<dbReference type="OrthoDB" id="3836805at2759"/>
<proteinExistence type="predicted"/>